<dbReference type="EMBL" id="MT774409">
    <property type="protein sequence ID" value="QOR57713.1"/>
    <property type="molecule type" value="Genomic_DNA"/>
</dbReference>
<dbReference type="Proteomes" id="UP000594129">
    <property type="component" value="Segment"/>
</dbReference>
<name>A0A7M1RTJ7_9CAUD</name>
<dbReference type="KEGG" id="vg:65131872"/>
<evidence type="ECO:0000313" key="2">
    <source>
        <dbReference type="Proteomes" id="UP000594129"/>
    </source>
</evidence>
<organism evidence="1 2">
    <name type="scientific">uncultured phage cr131_1</name>
    <dbReference type="NCBI Taxonomy" id="2772093"/>
    <lineage>
        <taxon>Viruses</taxon>
        <taxon>Duplodnaviria</taxon>
        <taxon>Heunggongvirae</taxon>
        <taxon>Uroviricota</taxon>
        <taxon>Caudoviricetes</taxon>
        <taxon>Crassvirales</taxon>
        <taxon>Suoliviridae</taxon>
        <taxon>Oafivirinae</taxon>
        <taxon>Cacepaovirus</taxon>
        <taxon>Cacepaovirus simiae</taxon>
    </lineage>
</organism>
<keyword evidence="2" id="KW-1185">Reference proteome</keyword>
<proteinExistence type="predicted"/>
<reference evidence="1 2" key="1">
    <citation type="submission" date="2020-07" db="EMBL/GenBank/DDBJ databases">
        <title>Taxonomic proposal: Crassvirales, a new order of highly abundant and diverse bacterial viruses.</title>
        <authorList>
            <person name="Shkoporov A.N."/>
            <person name="Stockdale S.R."/>
            <person name="Guerin E."/>
            <person name="Ross R.P."/>
            <person name="Hill C."/>
        </authorList>
    </citation>
    <scope>NUCLEOTIDE SEQUENCE [LARGE SCALE GENOMIC DNA]</scope>
</reference>
<evidence type="ECO:0000313" key="1">
    <source>
        <dbReference type="EMBL" id="QOR57713.1"/>
    </source>
</evidence>
<accession>A0A7M1RTJ7</accession>
<protein>
    <submittedName>
        <fullName evidence="1">Uncharacterized protein</fullName>
    </submittedName>
</protein>
<dbReference type="GeneID" id="65131872"/>
<dbReference type="RefSeq" id="YP_010113353.1">
    <property type="nucleotide sequence ID" value="NC_055902.1"/>
</dbReference>
<sequence length="100" mass="11313">MKKNKYTFVVDLTECIDDIDVFVAIAREKVNAGVPITKFEYNATVGHAVSEAIDSVESIKAFVTEAITKAFAPIADEAEKETPKKKNIFARFWDWITRKK</sequence>